<dbReference type="GO" id="GO:0019878">
    <property type="term" value="P:lysine biosynthetic process via aminoadipic acid"/>
    <property type="evidence" value="ECO:0007669"/>
    <property type="project" value="TreeGrafter"/>
</dbReference>
<keyword evidence="2 5" id="KW-0808">Transferase</keyword>
<comment type="similarity">
    <text evidence="1">Belongs to the P-Pant transferase superfamily. Gsp/Sfp/HetI/AcpT family.</text>
</comment>
<evidence type="ECO:0000259" key="4">
    <source>
        <dbReference type="Pfam" id="PF22624"/>
    </source>
</evidence>
<evidence type="ECO:0000313" key="5">
    <source>
        <dbReference type="EMBL" id="TWF42525.1"/>
    </source>
</evidence>
<evidence type="ECO:0000256" key="2">
    <source>
        <dbReference type="ARBA" id="ARBA00022679"/>
    </source>
</evidence>
<dbReference type="GO" id="GO:0000287">
    <property type="term" value="F:magnesium ion binding"/>
    <property type="evidence" value="ECO:0007669"/>
    <property type="project" value="InterPro"/>
</dbReference>
<gene>
    <name evidence="5" type="ORF">FHW36_102283</name>
</gene>
<dbReference type="Pfam" id="PF01648">
    <property type="entry name" value="ACPS"/>
    <property type="match status" value="1"/>
</dbReference>
<reference evidence="5 6" key="1">
    <citation type="submission" date="2019-06" db="EMBL/GenBank/DDBJ databases">
        <title>Sorghum-associated microbial communities from plants grown in Nebraska, USA.</title>
        <authorList>
            <person name="Schachtman D."/>
        </authorList>
    </citation>
    <scope>NUCLEOTIDE SEQUENCE [LARGE SCALE GENOMIC DNA]</scope>
    <source>
        <strain evidence="5 6">1209</strain>
    </source>
</reference>
<evidence type="ECO:0000259" key="3">
    <source>
        <dbReference type="Pfam" id="PF01648"/>
    </source>
</evidence>
<accession>A0A561PWN9</accession>
<sequence>MLSVSYLYFDRQTPMPADLFSKGMSLLPAGEQEKIGKFHRWQDAQAGMLGKILLRRELMKIYPAATDILAQLTYSRFRKPFLENVPVDFNISHSGNIVICAVSTNGRIGVDVEVVQPVELSYLAPQMQETEWQEIQAAPDIYRSFFYHWTRKEALLKANGKGLHLPMNAIGVHNNSAIIEEEKWYLSELNLGNEVVCHLATACPVPENEIQVQEIFFDVLTA</sequence>
<feature type="domain" description="4'-phosphopantetheinyl transferase N-terminal" evidence="4">
    <location>
        <begin position="20"/>
        <end position="103"/>
    </location>
</feature>
<dbReference type="SUPFAM" id="SSF56214">
    <property type="entry name" value="4'-phosphopantetheinyl transferase"/>
    <property type="match status" value="2"/>
</dbReference>
<dbReference type="RefSeq" id="WP_145666201.1">
    <property type="nucleotide sequence ID" value="NZ_VIWO01000002.1"/>
</dbReference>
<dbReference type="GO" id="GO:0005829">
    <property type="term" value="C:cytosol"/>
    <property type="evidence" value="ECO:0007669"/>
    <property type="project" value="TreeGrafter"/>
</dbReference>
<dbReference type="PANTHER" id="PTHR12215:SF10">
    <property type="entry name" value="L-AMINOADIPATE-SEMIALDEHYDE DEHYDROGENASE-PHOSPHOPANTETHEINYL TRANSFERASE"/>
    <property type="match status" value="1"/>
</dbReference>
<evidence type="ECO:0000313" key="6">
    <source>
        <dbReference type="Proteomes" id="UP000320811"/>
    </source>
</evidence>
<dbReference type="PANTHER" id="PTHR12215">
    <property type="entry name" value="PHOSPHOPANTETHEINE TRANSFERASE"/>
    <property type="match status" value="1"/>
</dbReference>
<dbReference type="InterPro" id="IPR008278">
    <property type="entry name" value="4-PPantetheinyl_Trfase_dom"/>
</dbReference>
<dbReference type="InterPro" id="IPR037143">
    <property type="entry name" value="4-PPantetheinyl_Trfase_dom_sf"/>
</dbReference>
<protein>
    <submittedName>
        <fullName evidence="5">4'-phosphopantetheinyl transferase</fullName>
    </submittedName>
</protein>
<dbReference type="OrthoDB" id="9808281at2"/>
<evidence type="ECO:0000256" key="1">
    <source>
        <dbReference type="ARBA" id="ARBA00010990"/>
    </source>
</evidence>
<dbReference type="GO" id="GO:0008897">
    <property type="term" value="F:holo-[acyl-carrier-protein] synthase activity"/>
    <property type="evidence" value="ECO:0007669"/>
    <property type="project" value="InterPro"/>
</dbReference>
<dbReference type="InterPro" id="IPR055066">
    <property type="entry name" value="AASDHPPT_N"/>
</dbReference>
<dbReference type="InterPro" id="IPR050559">
    <property type="entry name" value="P-Pant_transferase_sf"/>
</dbReference>
<dbReference type="AlphaFoldDB" id="A0A561PWN9"/>
<organism evidence="5 6">
    <name type="scientific">Chitinophaga polysaccharea</name>
    <dbReference type="NCBI Taxonomy" id="1293035"/>
    <lineage>
        <taxon>Bacteria</taxon>
        <taxon>Pseudomonadati</taxon>
        <taxon>Bacteroidota</taxon>
        <taxon>Chitinophagia</taxon>
        <taxon>Chitinophagales</taxon>
        <taxon>Chitinophagaceae</taxon>
        <taxon>Chitinophaga</taxon>
    </lineage>
</organism>
<keyword evidence="6" id="KW-1185">Reference proteome</keyword>
<proteinExistence type="inferred from homology"/>
<dbReference type="Proteomes" id="UP000320811">
    <property type="component" value="Unassembled WGS sequence"/>
</dbReference>
<feature type="domain" description="4'-phosphopantetheinyl transferase" evidence="3">
    <location>
        <begin position="107"/>
        <end position="181"/>
    </location>
</feature>
<name>A0A561PWN9_9BACT</name>
<dbReference type="EMBL" id="VIWO01000002">
    <property type="protein sequence ID" value="TWF42525.1"/>
    <property type="molecule type" value="Genomic_DNA"/>
</dbReference>
<comment type="caution">
    <text evidence="5">The sequence shown here is derived from an EMBL/GenBank/DDBJ whole genome shotgun (WGS) entry which is preliminary data.</text>
</comment>
<dbReference type="Pfam" id="PF22624">
    <property type="entry name" value="AASDHPPT_N"/>
    <property type="match status" value="1"/>
</dbReference>
<dbReference type="Gene3D" id="3.90.470.20">
    <property type="entry name" value="4'-phosphopantetheinyl transferase domain"/>
    <property type="match status" value="2"/>
</dbReference>